<accession>A0AAD0RT44</accession>
<evidence type="ECO:0000313" key="2">
    <source>
        <dbReference type="Proteomes" id="UP000259465"/>
    </source>
</evidence>
<dbReference type="AlphaFoldDB" id="A0AAD0RT44"/>
<evidence type="ECO:0000313" key="1">
    <source>
        <dbReference type="EMBL" id="AXT47373.1"/>
    </source>
</evidence>
<organism evidence="1 2">
    <name type="scientific">Chromobacterium rhizoryzae</name>
    <dbReference type="NCBI Taxonomy" id="1778675"/>
    <lineage>
        <taxon>Bacteria</taxon>
        <taxon>Pseudomonadati</taxon>
        <taxon>Pseudomonadota</taxon>
        <taxon>Betaproteobacteria</taxon>
        <taxon>Neisseriales</taxon>
        <taxon>Chromobacteriaceae</taxon>
        <taxon>Chromobacterium</taxon>
    </lineage>
</organism>
<keyword evidence="2" id="KW-1185">Reference proteome</keyword>
<reference evidence="1 2" key="1">
    <citation type="submission" date="2018-08" db="EMBL/GenBank/DDBJ databases">
        <title>Complete genome sequence of JP2-74.</title>
        <authorList>
            <person name="Wu L."/>
        </authorList>
    </citation>
    <scope>NUCLEOTIDE SEQUENCE [LARGE SCALE GENOMIC DNA]</scope>
    <source>
        <strain evidence="1 2">JP2-74</strain>
    </source>
</reference>
<dbReference type="KEGG" id="crz:D1345_14760"/>
<dbReference type="Proteomes" id="UP000259465">
    <property type="component" value="Chromosome"/>
</dbReference>
<sequence>MLIARNEKVLEGLARERQMIWRQDLESLTVYIENLIRKTSAMGAVVPGLYRALRICSVALKGGGVGGKVYLTRKERLDIYWAVKSESFSV</sequence>
<dbReference type="EMBL" id="CP031968">
    <property type="protein sequence ID" value="AXT47373.1"/>
    <property type="molecule type" value="Genomic_DNA"/>
</dbReference>
<protein>
    <submittedName>
        <fullName evidence="1">Uncharacterized protein</fullName>
    </submittedName>
</protein>
<proteinExistence type="predicted"/>
<dbReference type="RefSeq" id="WP_107731937.1">
    <property type="nucleotide sequence ID" value="NZ_CP031968.1"/>
</dbReference>
<name>A0AAD0RT44_9NEIS</name>
<gene>
    <name evidence="1" type="ORF">D1345_14760</name>
</gene>